<sequence>MAKPFDNVVGNFVDVVGTGVDDKDSEESGAKTTITPNFLELEDAQKVLDKMPEPIGKGAPEGARQNAQKVPEG</sequence>
<evidence type="ECO:0000256" key="1">
    <source>
        <dbReference type="SAM" id="MobiDB-lite"/>
    </source>
</evidence>
<evidence type="ECO:0000313" key="3">
    <source>
        <dbReference type="Proteomes" id="UP000653305"/>
    </source>
</evidence>
<dbReference type="AlphaFoldDB" id="A0A830CAG0"/>
<feature type="region of interest" description="Disordered" evidence="1">
    <location>
        <begin position="50"/>
        <end position="73"/>
    </location>
</feature>
<evidence type="ECO:0000313" key="2">
    <source>
        <dbReference type="EMBL" id="GFP95232.1"/>
    </source>
</evidence>
<comment type="caution">
    <text evidence="2">The sequence shown here is derived from an EMBL/GenBank/DDBJ whole genome shotgun (WGS) entry which is preliminary data.</text>
</comment>
<organism evidence="2 3">
    <name type="scientific">Phtheirospermum japonicum</name>
    <dbReference type="NCBI Taxonomy" id="374723"/>
    <lineage>
        <taxon>Eukaryota</taxon>
        <taxon>Viridiplantae</taxon>
        <taxon>Streptophyta</taxon>
        <taxon>Embryophyta</taxon>
        <taxon>Tracheophyta</taxon>
        <taxon>Spermatophyta</taxon>
        <taxon>Magnoliopsida</taxon>
        <taxon>eudicotyledons</taxon>
        <taxon>Gunneridae</taxon>
        <taxon>Pentapetalae</taxon>
        <taxon>asterids</taxon>
        <taxon>lamiids</taxon>
        <taxon>Lamiales</taxon>
        <taxon>Orobanchaceae</taxon>
        <taxon>Orobanchaceae incertae sedis</taxon>
        <taxon>Phtheirospermum</taxon>
    </lineage>
</organism>
<gene>
    <name evidence="2" type="ORF">PHJA_001667600</name>
</gene>
<name>A0A830CAG0_9LAMI</name>
<dbReference type="EMBL" id="BMAC01000378">
    <property type="protein sequence ID" value="GFP95232.1"/>
    <property type="molecule type" value="Genomic_DNA"/>
</dbReference>
<accession>A0A830CAG0</accession>
<reference evidence="2" key="1">
    <citation type="submission" date="2020-07" db="EMBL/GenBank/DDBJ databases">
        <title>Ethylene signaling mediates host invasion by parasitic plants.</title>
        <authorList>
            <person name="Yoshida S."/>
        </authorList>
    </citation>
    <scope>NUCLEOTIDE SEQUENCE</scope>
    <source>
        <strain evidence="2">Okayama</strain>
    </source>
</reference>
<proteinExistence type="predicted"/>
<protein>
    <submittedName>
        <fullName evidence="2">Uncharacterized protein</fullName>
    </submittedName>
</protein>
<keyword evidence="3" id="KW-1185">Reference proteome</keyword>
<dbReference type="Proteomes" id="UP000653305">
    <property type="component" value="Unassembled WGS sequence"/>
</dbReference>